<keyword evidence="2" id="KW-1185">Reference proteome</keyword>
<dbReference type="EMBL" id="LR593887">
    <property type="protein sequence ID" value="VTS06883.1"/>
    <property type="molecule type" value="Genomic_DNA"/>
</dbReference>
<dbReference type="RefSeq" id="WP_162659798.1">
    <property type="nucleotide sequence ID" value="NZ_LR593887.1"/>
</dbReference>
<dbReference type="SUPFAM" id="SSF109854">
    <property type="entry name" value="DinB/YfiT-like putative metalloenzymes"/>
    <property type="match status" value="1"/>
</dbReference>
<evidence type="ECO:0000313" key="1">
    <source>
        <dbReference type="EMBL" id="VIP04762.1"/>
    </source>
</evidence>
<dbReference type="KEGG" id="tim:GMBLW1_44310"/>
<evidence type="ECO:0000313" key="2">
    <source>
        <dbReference type="Proteomes" id="UP000464378"/>
    </source>
</evidence>
<proteinExistence type="predicted"/>
<accession>A0A6C2YV62</accession>
<name>A0A6C2YV62_9BACT</name>
<evidence type="ECO:0008006" key="3">
    <source>
        <dbReference type="Google" id="ProtNLM"/>
    </source>
</evidence>
<organism evidence="1">
    <name type="scientific">Tuwongella immobilis</name>
    <dbReference type="NCBI Taxonomy" id="692036"/>
    <lineage>
        <taxon>Bacteria</taxon>
        <taxon>Pseudomonadati</taxon>
        <taxon>Planctomycetota</taxon>
        <taxon>Planctomycetia</taxon>
        <taxon>Gemmatales</taxon>
        <taxon>Gemmataceae</taxon>
        <taxon>Tuwongella</taxon>
    </lineage>
</organism>
<reference evidence="1" key="1">
    <citation type="submission" date="2019-04" db="EMBL/GenBank/DDBJ databases">
        <authorList>
            <consortium name="Science for Life Laboratories"/>
        </authorList>
    </citation>
    <scope>NUCLEOTIDE SEQUENCE</scope>
    <source>
        <strain evidence="1">MBLW1</strain>
    </source>
</reference>
<protein>
    <recommendedName>
        <fullName evidence="3">DinB-like domain-containing protein</fullName>
    </recommendedName>
</protein>
<dbReference type="InterPro" id="IPR034660">
    <property type="entry name" value="DinB/YfiT-like"/>
</dbReference>
<sequence>MESESRGTVIGQLLAILDEAFSQPVISWNYFTDPSPESGYFGVLSRLDASGAARLVGGTSVASQIGHITFAMHAAAAFIQGNPDAPGLERWRQSWQVPKMDAETWAQMQAQLRDAYHDLRRAIEFLDASQIQSLGGAIGAIAHVAYHLGAIKQKLAIISDA</sequence>
<dbReference type="InParanoid" id="A0A6C2YV62"/>
<dbReference type="Proteomes" id="UP000464378">
    <property type="component" value="Chromosome"/>
</dbReference>
<dbReference type="AlphaFoldDB" id="A0A6C2YV62"/>
<dbReference type="EMBL" id="LR586016">
    <property type="protein sequence ID" value="VIP04762.1"/>
    <property type="molecule type" value="Genomic_DNA"/>
</dbReference>
<gene>
    <name evidence="1" type="ORF">GMBLW1_44310</name>
</gene>